<dbReference type="OrthoDB" id="159752at2"/>
<dbReference type="InterPro" id="IPR036071">
    <property type="entry name" value="AMMECR1_dom_sf"/>
</dbReference>
<dbReference type="KEGG" id="tep:TepRe1_2124"/>
<evidence type="ECO:0000259" key="1">
    <source>
        <dbReference type="PROSITE" id="PS51112"/>
    </source>
</evidence>
<dbReference type="eggNOG" id="COG3885">
    <property type="taxonomic scope" value="Bacteria"/>
</dbReference>
<evidence type="ECO:0000313" key="3">
    <source>
        <dbReference type="Proteomes" id="UP000010802"/>
    </source>
</evidence>
<dbReference type="RefSeq" id="WP_013779167.1">
    <property type="nucleotide sequence ID" value="NC_015519.1"/>
</dbReference>
<dbReference type="Proteomes" id="UP000010802">
    <property type="component" value="Chromosome"/>
</dbReference>
<dbReference type="NCBIfam" id="TIGR04336">
    <property type="entry name" value="AmmeMemoSam_B"/>
    <property type="match status" value="1"/>
</dbReference>
<dbReference type="InterPro" id="IPR023473">
    <property type="entry name" value="AMMECR1"/>
</dbReference>
<dbReference type="eggNOG" id="COG2078">
    <property type="taxonomic scope" value="Bacteria"/>
</dbReference>
<dbReference type="GO" id="GO:0008198">
    <property type="term" value="F:ferrous iron binding"/>
    <property type="evidence" value="ECO:0007669"/>
    <property type="project" value="InterPro"/>
</dbReference>
<dbReference type="Gene3D" id="3.30.700.20">
    <property type="entry name" value="Hypothetical protein ph0010, domain 1"/>
    <property type="match status" value="1"/>
</dbReference>
<dbReference type="HOGENOM" id="CLU_048702_0_0_9"/>
<dbReference type="KEGG" id="tae:TepiRe1_2287"/>
<dbReference type="STRING" id="1209989.TepRe1_2124"/>
<dbReference type="PROSITE" id="PS51112">
    <property type="entry name" value="AMMECR1"/>
    <property type="match status" value="1"/>
</dbReference>
<sequence length="466" mass="51942">MCKLSGYLMPHPPIMVEEVGRGETQKVISSVNAANVVGKEIKELSPDTVVIISPHGPIFADALCIYDFFLKGSLAAFGAPEVKMSFERDDDLANELRKRANQHGIPTVTTSEVRVARYGFKEELDHGVIVPMYFITKYYSNFKLLPLAFGMLPYEQLYAFGKLIQESAKVLNKKIAVIASGDLSHRLTIDAPAGYDPCGKLFDEKLVNALKKFDLEALRSIEPSIVERAGECGLRSVWIMAGALDGYKVRSEVLSYEGPFGVGYCIARFKPEEEKENLSGEFNKNSVKATDTQEKAEDPYVKLARYTLETYVKDGIIPDLPIEDLPEEMLTKRAGVFVSIKKHGELRGCIGTFLPTRKNIAEEIQRNAISAGCEDPRFYPVTAEELPELEYSVDVLTEPRPVYSLDELDPKKYGILVQKGFRSGLLLPDLEGVDTVEQQLNIALAKAGISPDEKYQIKKFEVVRHS</sequence>
<dbReference type="Pfam" id="PF01871">
    <property type="entry name" value="AMMECR1"/>
    <property type="match status" value="1"/>
</dbReference>
<proteinExistence type="predicted"/>
<dbReference type="SUPFAM" id="SSF143447">
    <property type="entry name" value="AMMECR1-like"/>
    <property type="match status" value="1"/>
</dbReference>
<dbReference type="PATRIC" id="fig|1209989.3.peg.2627"/>
<reference evidence="3" key="1">
    <citation type="journal article" date="2013" name="Genome Announc.">
        <title>First genome sequence of a syntrophic acetate-oxidizing bacterium, Tepidanaerobacter acetatoxydans strain Re1.</title>
        <authorList>
            <person name="Manzoor S."/>
            <person name="Bongcam-Rudloff E."/>
            <person name="Schnurer A."/>
            <person name="Muller B."/>
        </authorList>
    </citation>
    <scope>NUCLEOTIDE SEQUENCE [LARGE SCALE GENOMIC DNA]</scope>
    <source>
        <strain evidence="3">Re1</strain>
    </source>
</reference>
<dbReference type="PANTHER" id="PTHR13016:SF0">
    <property type="entry name" value="AMME SYNDROME CANDIDATE GENE 1 PROTEIN"/>
    <property type="match status" value="1"/>
</dbReference>
<evidence type="ECO:0000313" key="2">
    <source>
        <dbReference type="EMBL" id="CCP27120.1"/>
    </source>
</evidence>
<dbReference type="Pfam" id="PF02900">
    <property type="entry name" value="LigB"/>
    <property type="match status" value="1"/>
</dbReference>
<organism evidence="2 3">
    <name type="scientific">Tepidanaerobacter acetatoxydans (strain DSM 21804 / JCM 16047 / Re1)</name>
    <dbReference type="NCBI Taxonomy" id="1209989"/>
    <lineage>
        <taxon>Bacteria</taxon>
        <taxon>Bacillati</taxon>
        <taxon>Bacillota</taxon>
        <taxon>Clostridia</taxon>
        <taxon>Thermosediminibacterales</taxon>
        <taxon>Tepidanaerobacteraceae</taxon>
        <taxon>Tepidanaerobacter</taxon>
    </lineage>
</organism>
<protein>
    <recommendedName>
        <fullName evidence="1">AMMECR1 domain-containing protein</fullName>
    </recommendedName>
</protein>
<accession>F4LRB1</accession>
<dbReference type="InterPro" id="IPR004183">
    <property type="entry name" value="Xdiol_dOase_suB"/>
</dbReference>
<dbReference type="NCBIfam" id="TIGR00296">
    <property type="entry name" value="TIGR00296 family protein"/>
    <property type="match status" value="1"/>
</dbReference>
<dbReference type="InterPro" id="IPR027485">
    <property type="entry name" value="AMMECR1_N"/>
</dbReference>
<dbReference type="PANTHER" id="PTHR13016">
    <property type="entry name" value="AMMECR1 HOMOLOG"/>
    <property type="match status" value="1"/>
</dbReference>
<name>F4LRB1_TEPAE</name>
<keyword evidence="3" id="KW-1185">Reference proteome</keyword>
<gene>
    <name evidence="2" type="ordered locus">TEPIRE1_2287</name>
</gene>
<accession>L0S1J7</accession>
<feature type="domain" description="AMMECR1" evidence="1">
    <location>
        <begin position="295"/>
        <end position="466"/>
    </location>
</feature>
<dbReference type="NCBIfam" id="TIGR04335">
    <property type="entry name" value="AmmeMemoSam_A"/>
    <property type="match status" value="1"/>
</dbReference>
<dbReference type="InterPro" id="IPR002733">
    <property type="entry name" value="AMMECR1_domain"/>
</dbReference>
<dbReference type="AlphaFoldDB" id="F4LRB1"/>
<dbReference type="EMBL" id="HF563609">
    <property type="protein sequence ID" value="CCP27120.1"/>
    <property type="molecule type" value="Genomic_DNA"/>
</dbReference>
<dbReference type="CDD" id="cd07951">
    <property type="entry name" value="ED_3B_N_AMMECR1"/>
    <property type="match status" value="1"/>
</dbReference>
<dbReference type="GO" id="GO:0016702">
    <property type="term" value="F:oxidoreductase activity, acting on single donors with incorporation of molecular oxygen, incorporation of two atoms of oxygen"/>
    <property type="evidence" value="ECO:0007669"/>
    <property type="project" value="UniProtKB-ARBA"/>
</dbReference>
<dbReference type="Gene3D" id="3.40.830.10">
    <property type="entry name" value="LigB-like"/>
    <property type="match status" value="1"/>
</dbReference>
<dbReference type="InterPro" id="IPR027623">
    <property type="entry name" value="AmmeMemoSam_A"/>
</dbReference>
<dbReference type="SUPFAM" id="SSF53213">
    <property type="entry name" value="LigB-like"/>
    <property type="match status" value="1"/>
</dbReference>